<accession>A0A2H0ZY95</accession>
<proteinExistence type="predicted"/>
<dbReference type="EMBL" id="PEKT03000001">
    <property type="protein sequence ID" value="KAK8441868.1"/>
    <property type="molecule type" value="Genomic_DNA"/>
</dbReference>
<reference evidence="3 4" key="1">
    <citation type="journal article" date="2017" name="Clin. Infect. Dis.">
        <title>Simultaneous emergence of multidrug-resistant Candida auris on 3 continents confirmed by whole-genome sequencing and epidemiological analyses.</title>
        <authorList>
            <person name="Lockhart S.R."/>
            <person name="Etienne K.A."/>
            <person name="Vallabhaneni S."/>
            <person name="Farooqi J."/>
            <person name="Chowdhary A."/>
            <person name="Govender N.P."/>
            <person name="Colombo A.L."/>
            <person name="Calvo B."/>
            <person name="Cuomo C.A."/>
            <person name="Desjardins C.A."/>
            <person name="Berkow E.L."/>
            <person name="Castanheira M."/>
            <person name="Magobo R.E."/>
            <person name="Jabeen K."/>
            <person name="Asghar R.J."/>
            <person name="Meis J.F."/>
            <person name="Jackson B."/>
            <person name="Chiller T."/>
            <person name="Litvintseva A.P."/>
        </authorList>
    </citation>
    <scope>NUCLEOTIDE SEQUENCE [LARGE SCALE GENOMIC DNA]</scope>
    <source>
        <strain evidence="3 4">B8441</strain>
    </source>
</reference>
<dbReference type="VEuPathDB" id="FungiDB:CJJ07_004964"/>
<evidence type="ECO:0000313" key="2">
    <source>
        <dbReference type="EMBL" id="KAK8441868.1"/>
    </source>
</evidence>
<keyword evidence="4" id="KW-1185">Reference proteome</keyword>
<dbReference type="EMBL" id="PEKT02000004">
    <property type="protein sequence ID" value="PIS55610.1"/>
    <property type="molecule type" value="Genomic_DNA"/>
</dbReference>
<organism evidence="3">
    <name type="scientific">Candidozyma auris</name>
    <name type="common">Yeast</name>
    <name type="synonym">Candida auris</name>
    <dbReference type="NCBI Taxonomy" id="498019"/>
    <lineage>
        <taxon>Eukaryota</taxon>
        <taxon>Fungi</taxon>
        <taxon>Dikarya</taxon>
        <taxon>Ascomycota</taxon>
        <taxon>Saccharomycotina</taxon>
        <taxon>Pichiomycetes</taxon>
        <taxon>Metschnikowiaceae</taxon>
        <taxon>Candidozyma</taxon>
    </lineage>
</organism>
<feature type="region of interest" description="Disordered" evidence="1">
    <location>
        <begin position="1"/>
        <end position="28"/>
    </location>
</feature>
<evidence type="ECO:0000256" key="1">
    <source>
        <dbReference type="SAM" id="MobiDB-lite"/>
    </source>
</evidence>
<dbReference type="OrthoDB" id="4012581at2759"/>
<name>A0A2H0ZY95_CANAR</name>
<reference evidence="3" key="2">
    <citation type="submission" date="2017-11" db="EMBL/GenBank/DDBJ databases">
        <title>Candida auris genome assembly and annotation.</title>
        <authorList>
            <person name="Munoz J.F."/>
            <person name="Gade L.G."/>
            <person name="Chow N.A."/>
            <person name="Litvintseva A.P."/>
            <person name="Loparev V.N."/>
            <person name="Cuomo C.A."/>
        </authorList>
    </citation>
    <scope>NUCLEOTIDE SEQUENCE</scope>
    <source>
        <strain evidence="3">B8441</strain>
    </source>
</reference>
<gene>
    <name evidence="3" type="ORF">B9J08_001714</name>
    <name evidence="2" type="ORF">B9J08_00184</name>
</gene>
<evidence type="ECO:0000313" key="3">
    <source>
        <dbReference type="EMBL" id="PIS55610.1"/>
    </source>
</evidence>
<sequence length="116" mass="13112">MSERRFSLAIEDVDTSESPESPINKPLSGFLVENHCPTLTKSSSFTSMPKDDQYTPKRRFSICDLNTFSEDVSGRFTDQSALPRSCNFKNHHRRNSVAIKFSMPRTADTSTTSEND</sequence>
<protein>
    <submittedName>
        <fullName evidence="3">Uncharacterized protein</fullName>
    </submittedName>
</protein>
<dbReference type="Proteomes" id="UP000230249">
    <property type="component" value="Unassembled WGS sequence"/>
</dbReference>
<dbReference type="VEuPathDB" id="FungiDB:B9J08_001714"/>
<evidence type="ECO:0000313" key="4">
    <source>
        <dbReference type="Proteomes" id="UP000230249"/>
    </source>
</evidence>
<dbReference type="OMA" id="INGMIEQ"/>
<reference evidence="2 4" key="3">
    <citation type="journal article" date="2018" name="Nat. Commun.">
        <title>Genomic insights into multidrug-resistance, mating and virulence in Candida auris and related emerging species.</title>
        <authorList>
            <person name="Munoz J.F."/>
            <person name="Gade L."/>
            <person name="Chow N.A."/>
            <person name="Loparev V.N."/>
            <person name="Juieng P."/>
            <person name="Berkow E.L."/>
            <person name="Farrer R.A."/>
            <person name="Litvintseva A.P."/>
            <person name="Cuomo C.A."/>
        </authorList>
    </citation>
    <scope>GENOME REANNOTATION</scope>
    <source>
        <strain evidence="2 4">B8441</strain>
    </source>
</reference>
<comment type="caution">
    <text evidence="3">The sequence shown here is derived from an EMBL/GenBank/DDBJ whole genome shotgun (WGS) entry which is preliminary data.</text>
</comment>
<reference evidence="2" key="4">
    <citation type="submission" date="2024-03" db="EMBL/GenBank/DDBJ databases">
        <title>Improved genome assembly of Candida auris strain B8441 and annotation of B11205.</title>
        <authorList>
            <person name="Cauldron N.C."/>
            <person name="Shea T."/>
            <person name="Cuomo C.A."/>
        </authorList>
    </citation>
    <scope>NUCLEOTIDE SEQUENCE</scope>
    <source>
        <strain evidence="2">B8441</strain>
    </source>
</reference>
<dbReference type="AlphaFoldDB" id="A0A2H0ZY95"/>